<protein>
    <submittedName>
        <fullName evidence="2">Uncharacterized protein</fullName>
    </submittedName>
</protein>
<feature type="compositionally biased region" description="Polar residues" evidence="1">
    <location>
        <begin position="23"/>
        <end position="57"/>
    </location>
</feature>
<dbReference type="EMBL" id="MNCJ02000329">
    <property type="protein sequence ID" value="KAF5767544.1"/>
    <property type="molecule type" value="Genomic_DNA"/>
</dbReference>
<accession>A0A9K3H720</accession>
<dbReference type="Proteomes" id="UP000215914">
    <property type="component" value="Unassembled WGS sequence"/>
</dbReference>
<evidence type="ECO:0000313" key="3">
    <source>
        <dbReference type="Proteomes" id="UP000215914"/>
    </source>
</evidence>
<dbReference type="AlphaFoldDB" id="A0A9K3H720"/>
<organism evidence="2 3">
    <name type="scientific">Helianthus annuus</name>
    <name type="common">Common sunflower</name>
    <dbReference type="NCBI Taxonomy" id="4232"/>
    <lineage>
        <taxon>Eukaryota</taxon>
        <taxon>Viridiplantae</taxon>
        <taxon>Streptophyta</taxon>
        <taxon>Embryophyta</taxon>
        <taxon>Tracheophyta</taxon>
        <taxon>Spermatophyta</taxon>
        <taxon>Magnoliopsida</taxon>
        <taxon>eudicotyledons</taxon>
        <taxon>Gunneridae</taxon>
        <taxon>Pentapetalae</taxon>
        <taxon>asterids</taxon>
        <taxon>campanulids</taxon>
        <taxon>Asterales</taxon>
        <taxon>Asteraceae</taxon>
        <taxon>Asteroideae</taxon>
        <taxon>Heliantheae alliance</taxon>
        <taxon>Heliantheae</taxon>
        <taxon>Helianthus</taxon>
    </lineage>
</organism>
<reference evidence="2" key="1">
    <citation type="journal article" date="2017" name="Nature">
        <title>The sunflower genome provides insights into oil metabolism, flowering and Asterid evolution.</title>
        <authorList>
            <person name="Badouin H."/>
            <person name="Gouzy J."/>
            <person name="Grassa C.J."/>
            <person name="Murat F."/>
            <person name="Staton S.E."/>
            <person name="Cottret L."/>
            <person name="Lelandais-Briere C."/>
            <person name="Owens G.L."/>
            <person name="Carrere S."/>
            <person name="Mayjonade B."/>
            <person name="Legrand L."/>
            <person name="Gill N."/>
            <person name="Kane N.C."/>
            <person name="Bowers J.E."/>
            <person name="Hubner S."/>
            <person name="Bellec A."/>
            <person name="Berard A."/>
            <person name="Berges H."/>
            <person name="Blanchet N."/>
            <person name="Boniface M.C."/>
            <person name="Brunel D."/>
            <person name="Catrice O."/>
            <person name="Chaidir N."/>
            <person name="Claudel C."/>
            <person name="Donnadieu C."/>
            <person name="Faraut T."/>
            <person name="Fievet G."/>
            <person name="Helmstetter N."/>
            <person name="King M."/>
            <person name="Knapp S.J."/>
            <person name="Lai Z."/>
            <person name="Le Paslier M.C."/>
            <person name="Lippi Y."/>
            <person name="Lorenzon L."/>
            <person name="Mandel J.R."/>
            <person name="Marage G."/>
            <person name="Marchand G."/>
            <person name="Marquand E."/>
            <person name="Bret-Mestries E."/>
            <person name="Morien E."/>
            <person name="Nambeesan S."/>
            <person name="Nguyen T."/>
            <person name="Pegot-Espagnet P."/>
            <person name="Pouilly N."/>
            <person name="Raftis F."/>
            <person name="Sallet E."/>
            <person name="Schiex T."/>
            <person name="Thomas J."/>
            <person name="Vandecasteele C."/>
            <person name="Vares D."/>
            <person name="Vear F."/>
            <person name="Vautrin S."/>
            <person name="Crespi M."/>
            <person name="Mangin B."/>
            <person name="Burke J.M."/>
            <person name="Salse J."/>
            <person name="Munos S."/>
            <person name="Vincourt P."/>
            <person name="Rieseberg L.H."/>
            <person name="Langlade N.B."/>
        </authorList>
    </citation>
    <scope>NUCLEOTIDE SEQUENCE</scope>
    <source>
        <tissue evidence="2">Leaves</tissue>
    </source>
</reference>
<feature type="region of interest" description="Disordered" evidence="1">
    <location>
        <begin position="1"/>
        <end position="57"/>
    </location>
</feature>
<dbReference type="Gramene" id="mRNA:HanXRQr2_Chr14g0625541">
    <property type="protein sequence ID" value="CDS:HanXRQr2_Chr14g0625541.1"/>
    <property type="gene ID" value="HanXRQr2_Chr14g0625541"/>
</dbReference>
<gene>
    <name evidence="2" type="ORF">HanXRQr2_Chr14g0625541</name>
</gene>
<sequence length="57" mass="6926">MTNNLLERKPKLQNPSHTRRRQITSTKLQNLQPTKRQQTQRGRISTRLQRNNRNNFQ</sequence>
<evidence type="ECO:0000313" key="2">
    <source>
        <dbReference type="EMBL" id="KAF5767544.1"/>
    </source>
</evidence>
<reference evidence="2" key="2">
    <citation type="submission" date="2020-06" db="EMBL/GenBank/DDBJ databases">
        <title>Helianthus annuus Genome sequencing and assembly Release 2.</title>
        <authorList>
            <person name="Gouzy J."/>
            <person name="Langlade N."/>
            <person name="Munos S."/>
        </authorList>
    </citation>
    <scope>NUCLEOTIDE SEQUENCE</scope>
    <source>
        <tissue evidence="2">Leaves</tissue>
    </source>
</reference>
<name>A0A9K3H720_HELAN</name>
<evidence type="ECO:0000256" key="1">
    <source>
        <dbReference type="SAM" id="MobiDB-lite"/>
    </source>
</evidence>
<keyword evidence="3" id="KW-1185">Reference proteome</keyword>
<proteinExistence type="predicted"/>
<feature type="compositionally biased region" description="Basic and acidic residues" evidence="1">
    <location>
        <begin position="1"/>
        <end position="10"/>
    </location>
</feature>
<comment type="caution">
    <text evidence="2">The sequence shown here is derived from an EMBL/GenBank/DDBJ whole genome shotgun (WGS) entry which is preliminary data.</text>
</comment>